<dbReference type="OrthoDB" id="8062037at2759"/>
<reference evidence="9 10" key="1">
    <citation type="submission" date="2014-06" db="EMBL/GenBank/DDBJ databases">
        <title>The Genome of the Aflatoxigenic Filamentous Fungus Aspergillus nomius.</title>
        <authorList>
            <person name="Moore M.G."/>
            <person name="Shannon B.M."/>
            <person name="Brian M.M."/>
        </authorList>
    </citation>
    <scope>NUCLEOTIDE SEQUENCE [LARGE SCALE GENOMIC DNA]</scope>
    <source>
        <strain evidence="9 10">NRRL 13137</strain>
    </source>
</reference>
<dbReference type="SUPFAM" id="SSF57850">
    <property type="entry name" value="RING/U-box"/>
    <property type="match status" value="1"/>
</dbReference>
<evidence type="ECO:0000313" key="10">
    <source>
        <dbReference type="Proteomes" id="UP000037505"/>
    </source>
</evidence>
<comment type="caution">
    <text evidence="9">The sequence shown here is derived from an EMBL/GenBank/DDBJ whole genome shotgun (WGS) entry which is preliminary data.</text>
</comment>
<dbReference type="InterPro" id="IPR024766">
    <property type="entry name" value="Znf_RING_H2"/>
</dbReference>
<keyword evidence="10" id="KW-1185">Reference proteome</keyword>
<evidence type="ECO:0000313" key="9">
    <source>
        <dbReference type="EMBL" id="KNG90996.1"/>
    </source>
</evidence>
<evidence type="ECO:0000256" key="3">
    <source>
        <dbReference type="ARBA" id="ARBA00022771"/>
    </source>
</evidence>
<accession>A0A0L1JGW5</accession>
<dbReference type="PROSITE" id="PS50089">
    <property type="entry name" value="ZF_RING_2"/>
    <property type="match status" value="1"/>
</dbReference>
<dbReference type="CDD" id="cd16448">
    <property type="entry name" value="RING-H2"/>
    <property type="match status" value="1"/>
</dbReference>
<dbReference type="UniPathway" id="UPA00143"/>
<dbReference type="GO" id="GO:0051603">
    <property type="term" value="P:proteolysis involved in protein catabolic process"/>
    <property type="evidence" value="ECO:0007669"/>
    <property type="project" value="UniProtKB-ARBA"/>
</dbReference>
<dbReference type="InterPro" id="IPR013083">
    <property type="entry name" value="Znf_RING/FYVE/PHD"/>
</dbReference>
<dbReference type="GO" id="GO:0016567">
    <property type="term" value="P:protein ubiquitination"/>
    <property type="evidence" value="ECO:0007669"/>
    <property type="project" value="UniProtKB-UniPathway"/>
</dbReference>
<organism evidence="9 10">
    <name type="scientific">Aspergillus nomiae NRRL (strain ATCC 15546 / NRRL 13137 / CBS 260.88 / M93)</name>
    <dbReference type="NCBI Taxonomy" id="1509407"/>
    <lineage>
        <taxon>Eukaryota</taxon>
        <taxon>Fungi</taxon>
        <taxon>Dikarya</taxon>
        <taxon>Ascomycota</taxon>
        <taxon>Pezizomycotina</taxon>
        <taxon>Eurotiomycetes</taxon>
        <taxon>Eurotiomycetidae</taxon>
        <taxon>Eurotiales</taxon>
        <taxon>Aspergillaceae</taxon>
        <taxon>Aspergillus</taxon>
        <taxon>Aspergillus subgen. Circumdati</taxon>
    </lineage>
</organism>
<keyword evidence="3 6" id="KW-0863">Zinc-finger</keyword>
<keyword evidence="2" id="KW-0479">Metal-binding</keyword>
<dbReference type="GO" id="GO:0008270">
    <property type="term" value="F:zinc ion binding"/>
    <property type="evidence" value="ECO:0007669"/>
    <property type="project" value="UniProtKB-KW"/>
</dbReference>
<dbReference type="AlphaFoldDB" id="A0A0L1JGW5"/>
<dbReference type="STRING" id="1509407.A0A0L1JGW5"/>
<evidence type="ECO:0000256" key="7">
    <source>
        <dbReference type="SAM" id="MobiDB-lite"/>
    </source>
</evidence>
<evidence type="ECO:0000256" key="5">
    <source>
        <dbReference type="ARBA" id="ARBA00022833"/>
    </source>
</evidence>
<proteinExistence type="predicted"/>
<protein>
    <recommendedName>
        <fullName evidence="8">RING-type domain-containing protein</fullName>
    </recommendedName>
</protein>
<dbReference type="EMBL" id="JNOM01000007">
    <property type="protein sequence ID" value="KNG90996.1"/>
    <property type="molecule type" value="Genomic_DNA"/>
</dbReference>
<evidence type="ECO:0000256" key="6">
    <source>
        <dbReference type="PROSITE-ProRule" id="PRU00175"/>
    </source>
</evidence>
<dbReference type="Proteomes" id="UP000037505">
    <property type="component" value="Unassembled WGS sequence"/>
</dbReference>
<evidence type="ECO:0000256" key="1">
    <source>
        <dbReference type="ARBA" id="ARBA00004906"/>
    </source>
</evidence>
<dbReference type="GeneID" id="26802470"/>
<comment type="pathway">
    <text evidence="1">Protein modification; protein ubiquitination.</text>
</comment>
<keyword evidence="4" id="KW-0833">Ubl conjugation pathway</keyword>
<feature type="domain" description="RING-type" evidence="8">
    <location>
        <begin position="231"/>
        <end position="328"/>
    </location>
</feature>
<dbReference type="SMART" id="SM00184">
    <property type="entry name" value="RING"/>
    <property type="match status" value="1"/>
</dbReference>
<name>A0A0L1JGW5_ASPN3</name>
<dbReference type="RefSeq" id="XP_015411919.1">
    <property type="nucleotide sequence ID" value="XM_015545924.1"/>
</dbReference>
<dbReference type="InterPro" id="IPR001841">
    <property type="entry name" value="Znf_RING"/>
</dbReference>
<gene>
    <name evidence="9" type="ORF">ANOM_000666</name>
</gene>
<evidence type="ECO:0000256" key="4">
    <source>
        <dbReference type="ARBA" id="ARBA00022786"/>
    </source>
</evidence>
<dbReference type="PANTHER" id="PTHR45969:SF69">
    <property type="entry name" value="FINGER DOMAIN PROTEIN, PUTATIVE (AFU_ORTHOLOGUE AFUA_3G12190)-RELATED"/>
    <property type="match status" value="1"/>
</dbReference>
<dbReference type="Pfam" id="PF12678">
    <property type="entry name" value="zf-rbx1"/>
    <property type="match status" value="1"/>
</dbReference>
<keyword evidence="5" id="KW-0862">Zinc</keyword>
<dbReference type="GO" id="GO:0061630">
    <property type="term" value="F:ubiquitin protein ligase activity"/>
    <property type="evidence" value="ECO:0007669"/>
    <property type="project" value="TreeGrafter"/>
</dbReference>
<dbReference type="Gene3D" id="3.30.40.10">
    <property type="entry name" value="Zinc/RING finger domain, C3HC4 (zinc finger)"/>
    <property type="match status" value="1"/>
</dbReference>
<dbReference type="PANTHER" id="PTHR45969">
    <property type="entry name" value="RING ZINC FINGER PROTEIN-RELATED"/>
    <property type="match status" value="1"/>
</dbReference>
<feature type="region of interest" description="Disordered" evidence="7">
    <location>
        <begin position="264"/>
        <end position="283"/>
    </location>
</feature>
<sequence>MTGQTLVDPAECQAGSGARETWRLLGYFPPRLLCTLGRSWPDATGRGSESQSPLEMPSPSLFELSKNNLSSFSLTGYSPPTPLLLLESYRADRPYATPGAGVQADLSDPPRLIHLIGSVASELRLAVVLVSTRDITTVVSLVLWRVIRPALESLVSWSERCCSLAPLAWFLYRLIMWHHRRRAAARRASEVHLLQVNGCMRQVTVERWLEELARSENGEPQHQRHYAQETCSICLSTLVVPSSSQDTLPSSPEPACILPPSRSTTTLHRHDTLTPDADPPLLESDRTRYRYRDGDRSVLVLNQCNHAFHASCLASWFAYGRYKCPICQTEYSPTDPG</sequence>
<evidence type="ECO:0000259" key="8">
    <source>
        <dbReference type="PROSITE" id="PS50089"/>
    </source>
</evidence>
<evidence type="ECO:0000256" key="2">
    <source>
        <dbReference type="ARBA" id="ARBA00022723"/>
    </source>
</evidence>